<protein>
    <submittedName>
        <fullName evidence="1">Uncharacterized protein</fullName>
    </submittedName>
</protein>
<organism evidence="1">
    <name type="scientific">Anguilla anguilla</name>
    <name type="common">European freshwater eel</name>
    <name type="synonym">Muraena anguilla</name>
    <dbReference type="NCBI Taxonomy" id="7936"/>
    <lineage>
        <taxon>Eukaryota</taxon>
        <taxon>Metazoa</taxon>
        <taxon>Chordata</taxon>
        <taxon>Craniata</taxon>
        <taxon>Vertebrata</taxon>
        <taxon>Euteleostomi</taxon>
        <taxon>Actinopterygii</taxon>
        <taxon>Neopterygii</taxon>
        <taxon>Teleostei</taxon>
        <taxon>Anguilliformes</taxon>
        <taxon>Anguillidae</taxon>
        <taxon>Anguilla</taxon>
    </lineage>
</organism>
<reference evidence="1" key="1">
    <citation type="submission" date="2014-11" db="EMBL/GenBank/DDBJ databases">
        <authorList>
            <person name="Amaro Gonzalez C."/>
        </authorList>
    </citation>
    <scope>NUCLEOTIDE SEQUENCE</scope>
</reference>
<evidence type="ECO:0000313" key="1">
    <source>
        <dbReference type="EMBL" id="JAH52641.1"/>
    </source>
</evidence>
<dbReference type="EMBL" id="GBXM01055936">
    <property type="protein sequence ID" value="JAH52641.1"/>
    <property type="molecule type" value="Transcribed_RNA"/>
</dbReference>
<accession>A0A0E9TGB2</accession>
<name>A0A0E9TGB2_ANGAN</name>
<proteinExistence type="predicted"/>
<reference evidence="1" key="2">
    <citation type="journal article" date="2015" name="Fish Shellfish Immunol.">
        <title>Early steps in the European eel (Anguilla anguilla)-Vibrio vulnificus interaction in the gills: Role of the RtxA13 toxin.</title>
        <authorList>
            <person name="Callol A."/>
            <person name="Pajuelo D."/>
            <person name="Ebbesson L."/>
            <person name="Teles M."/>
            <person name="MacKenzie S."/>
            <person name="Amaro C."/>
        </authorList>
    </citation>
    <scope>NUCLEOTIDE SEQUENCE</scope>
</reference>
<sequence>MATEAGGYRQERIFWFIAISSEYMISFPQEFKFQEHGPDNYQSHKG</sequence>
<dbReference type="AlphaFoldDB" id="A0A0E9TGB2"/>